<sequence>MICSRKPQLTRRNRWVAYRTAVGMVVFDNGGRCDGRTVVPPPQLSCVPLLLCHHT</sequence>
<dbReference type="Proteomes" id="UP000002630">
    <property type="component" value="Unassembled WGS sequence"/>
</dbReference>
<evidence type="ECO:0000313" key="1">
    <source>
        <dbReference type="EMBL" id="CBN80159.1"/>
    </source>
</evidence>
<organism evidence="1 2">
    <name type="scientific">Ectocarpus siliculosus</name>
    <name type="common">Brown alga</name>
    <name type="synonym">Conferva siliculosa</name>
    <dbReference type="NCBI Taxonomy" id="2880"/>
    <lineage>
        <taxon>Eukaryota</taxon>
        <taxon>Sar</taxon>
        <taxon>Stramenopiles</taxon>
        <taxon>Ochrophyta</taxon>
        <taxon>PX clade</taxon>
        <taxon>Phaeophyceae</taxon>
        <taxon>Ectocarpales</taxon>
        <taxon>Ectocarpaceae</taxon>
        <taxon>Ectocarpus</taxon>
    </lineage>
</organism>
<gene>
    <name evidence="1" type="ORF">Esi_0116_0025</name>
</gene>
<keyword evidence="2" id="KW-1185">Reference proteome</keyword>
<evidence type="ECO:0000313" key="2">
    <source>
        <dbReference type="Proteomes" id="UP000002630"/>
    </source>
</evidence>
<dbReference type="AlphaFoldDB" id="D8LDA1"/>
<name>D8LDA1_ECTSI</name>
<dbReference type="InParanoid" id="D8LDA1"/>
<accession>D8LDA1</accession>
<proteinExistence type="predicted"/>
<dbReference type="EMBL" id="FN649760">
    <property type="protein sequence ID" value="CBN80159.1"/>
    <property type="molecule type" value="Genomic_DNA"/>
</dbReference>
<protein>
    <submittedName>
        <fullName evidence="1">Uncharacterized protein</fullName>
    </submittedName>
</protein>
<reference evidence="1 2" key="1">
    <citation type="journal article" date="2010" name="Nature">
        <title>The Ectocarpus genome and the independent evolution of multicellularity in brown algae.</title>
        <authorList>
            <person name="Cock J.M."/>
            <person name="Sterck L."/>
            <person name="Rouze P."/>
            <person name="Scornet D."/>
            <person name="Allen A.E."/>
            <person name="Amoutzias G."/>
            <person name="Anthouard V."/>
            <person name="Artiguenave F."/>
            <person name="Aury J.M."/>
            <person name="Badger J.H."/>
            <person name="Beszteri B."/>
            <person name="Billiau K."/>
            <person name="Bonnet E."/>
            <person name="Bothwell J.H."/>
            <person name="Bowler C."/>
            <person name="Boyen C."/>
            <person name="Brownlee C."/>
            <person name="Carrano C.J."/>
            <person name="Charrier B."/>
            <person name="Cho G.Y."/>
            <person name="Coelho S.M."/>
            <person name="Collen J."/>
            <person name="Corre E."/>
            <person name="Da Silva C."/>
            <person name="Delage L."/>
            <person name="Delaroque N."/>
            <person name="Dittami S.M."/>
            <person name="Doulbeau S."/>
            <person name="Elias M."/>
            <person name="Farnham G."/>
            <person name="Gachon C.M."/>
            <person name="Gschloessl B."/>
            <person name="Heesch S."/>
            <person name="Jabbari K."/>
            <person name="Jubin C."/>
            <person name="Kawai H."/>
            <person name="Kimura K."/>
            <person name="Kloareg B."/>
            <person name="Kupper F.C."/>
            <person name="Lang D."/>
            <person name="Le Bail A."/>
            <person name="Leblanc C."/>
            <person name="Lerouge P."/>
            <person name="Lohr M."/>
            <person name="Lopez P.J."/>
            <person name="Martens C."/>
            <person name="Maumus F."/>
            <person name="Michel G."/>
            <person name="Miranda-Saavedra D."/>
            <person name="Morales J."/>
            <person name="Moreau H."/>
            <person name="Motomura T."/>
            <person name="Nagasato C."/>
            <person name="Napoli C.A."/>
            <person name="Nelson D.R."/>
            <person name="Nyvall-Collen P."/>
            <person name="Peters A.F."/>
            <person name="Pommier C."/>
            <person name="Potin P."/>
            <person name="Poulain J."/>
            <person name="Quesneville H."/>
            <person name="Read B."/>
            <person name="Rensing S.A."/>
            <person name="Ritter A."/>
            <person name="Rousvoal S."/>
            <person name="Samanta M."/>
            <person name="Samson G."/>
            <person name="Schroeder D.C."/>
            <person name="Segurens B."/>
            <person name="Strittmatter M."/>
            <person name="Tonon T."/>
            <person name="Tregear J.W."/>
            <person name="Valentin K."/>
            <person name="von Dassow P."/>
            <person name="Yamagishi T."/>
            <person name="Van de Peer Y."/>
            <person name="Wincker P."/>
        </authorList>
    </citation>
    <scope>NUCLEOTIDE SEQUENCE [LARGE SCALE GENOMIC DNA]</scope>
    <source>
        <strain evidence="2">Ec32 / CCAP1310/4</strain>
    </source>
</reference>